<keyword evidence="3" id="KW-1185">Reference proteome</keyword>
<organism evidence="2 3">
    <name type="scientific">Chondromyces apiculatus DSM 436</name>
    <dbReference type="NCBI Taxonomy" id="1192034"/>
    <lineage>
        <taxon>Bacteria</taxon>
        <taxon>Pseudomonadati</taxon>
        <taxon>Myxococcota</taxon>
        <taxon>Polyangia</taxon>
        <taxon>Polyangiales</taxon>
        <taxon>Polyangiaceae</taxon>
        <taxon>Chondromyces</taxon>
    </lineage>
</organism>
<feature type="transmembrane region" description="Helical" evidence="1">
    <location>
        <begin position="687"/>
        <end position="707"/>
    </location>
</feature>
<feature type="transmembrane region" description="Helical" evidence="1">
    <location>
        <begin position="107"/>
        <end position="129"/>
    </location>
</feature>
<feature type="transmembrane region" description="Helical" evidence="1">
    <location>
        <begin position="719"/>
        <end position="741"/>
    </location>
</feature>
<feature type="transmembrane region" description="Helical" evidence="1">
    <location>
        <begin position="657"/>
        <end position="675"/>
    </location>
</feature>
<dbReference type="EMBL" id="ASRX01000008">
    <property type="protein sequence ID" value="EYF07669.1"/>
    <property type="molecule type" value="Genomic_DNA"/>
</dbReference>
<dbReference type="OrthoDB" id="8540330at2"/>
<dbReference type="Gene3D" id="3.40.50.150">
    <property type="entry name" value="Vaccinia Virus protein VP39"/>
    <property type="match status" value="1"/>
</dbReference>
<feature type="transmembrane region" description="Helical" evidence="1">
    <location>
        <begin position="590"/>
        <end position="614"/>
    </location>
</feature>
<keyword evidence="1" id="KW-0472">Membrane</keyword>
<feature type="transmembrane region" description="Helical" evidence="1">
    <location>
        <begin position="7"/>
        <end position="27"/>
    </location>
</feature>
<dbReference type="STRING" id="1192034.CAP_8170"/>
<feature type="transmembrane region" description="Helical" evidence="1">
    <location>
        <begin position="620"/>
        <end position="645"/>
    </location>
</feature>
<comment type="caution">
    <text evidence="2">The sequence shown here is derived from an EMBL/GenBank/DDBJ whole genome shotgun (WGS) entry which is preliminary data.</text>
</comment>
<dbReference type="SUPFAM" id="SSF53335">
    <property type="entry name" value="S-adenosyl-L-methionine-dependent methyltransferases"/>
    <property type="match status" value="1"/>
</dbReference>
<reference evidence="2 3" key="1">
    <citation type="submission" date="2013-05" db="EMBL/GenBank/DDBJ databases">
        <title>Genome assembly of Chondromyces apiculatus DSM 436.</title>
        <authorList>
            <person name="Sharma G."/>
            <person name="Khatri I."/>
            <person name="Kaur C."/>
            <person name="Mayilraj S."/>
            <person name="Subramanian S."/>
        </authorList>
    </citation>
    <scope>NUCLEOTIDE SEQUENCE [LARGE SCALE GENOMIC DNA]</scope>
    <source>
        <strain evidence="2 3">DSM 436</strain>
    </source>
</reference>
<feature type="transmembrane region" description="Helical" evidence="1">
    <location>
        <begin position="74"/>
        <end position="95"/>
    </location>
</feature>
<evidence type="ECO:0000313" key="3">
    <source>
        <dbReference type="Proteomes" id="UP000019678"/>
    </source>
</evidence>
<proteinExistence type="predicted"/>
<evidence type="ECO:0008006" key="4">
    <source>
        <dbReference type="Google" id="ProtNLM"/>
    </source>
</evidence>
<feature type="transmembrane region" description="Helical" evidence="1">
    <location>
        <begin position="549"/>
        <end position="569"/>
    </location>
</feature>
<name>A0A017TEK9_9BACT</name>
<evidence type="ECO:0000256" key="1">
    <source>
        <dbReference type="SAM" id="Phobius"/>
    </source>
</evidence>
<dbReference type="eggNOG" id="COG0421">
    <property type="taxonomic scope" value="Bacteria"/>
</dbReference>
<dbReference type="AlphaFoldDB" id="A0A017TEK9"/>
<dbReference type="RefSeq" id="WP_052374278.1">
    <property type="nucleotide sequence ID" value="NZ_ASRX01000008.1"/>
</dbReference>
<feature type="transmembrane region" description="Helical" evidence="1">
    <location>
        <begin position="204"/>
        <end position="225"/>
    </location>
</feature>
<dbReference type="InterPro" id="IPR029063">
    <property type="entry name" value="SAM-dependent_MTases_sf"/>
</dbReference>
<evidence type="ECO:0000313" key="2">
    <source>
        <dbReference type="EMBL" id="EYF07669.1"/>
    </source>
</evidence>
<protein>
    <recommendedName>
        <fullName evidence="4">Spermidine synthase</fullName>
    </recommendedName>
</protein>
<keyword evidence="1" id="KW-0812">Transmembrane</keyword>
<feature type="transmembrane region" description="Helical" evidence="1">
    <location>
        <begin position="166"/>
        <end position="184"/>
    </location>
</feature>
<feature type="transmembrane region" description="Helical" evidence="1">
    <location>
        <begin position="39"/>
        <end position="62"/>
    </location>
</feature>
<feature type="transmembrane region" description="Helical" evidence="1">
    <location>
        <begin position="141"/>
        <end position="160"/>
    </location>
</feature>
<keyword evidence="1" id="KW-1133">Transmembrane helix</keyword>
<sequence length="794" mass="84449">MQLSQRSGLLGGVALTAGATVLLEIVLTRLFSAIYGNHLAFLAISLSLFGVGLGGVLLYVAPSLARPPHLFARLAALAALASAGTLAAVIVLLYLKPIQDLAPRALLQIAAVYLVSSIPFVLGGIILAAAIRHAARDMARLYLVNLFAAAVGGVAALAALKVGAPRAGLLIAILFALGGVFFWLGARASGGLISPRERRGSGALVATFVLGSLVLLLGDLGAPWLKLPNLRFQALSRVEYQAWNEQALITVERLRSGAAWMRFDGTDSTPIFDAKTNPPAHTDELGYVLHKAAGPVLLIGALGGSPIRDALKAGQTDIHVSEINGDVVTRVLRDRYAGLTDHLLDRPEVHVAVADGRNYARRATFLFKSIVLSHAESRAATAVGALSLRETPLYTVEAFRDFLGRLTPDGTLVVTRSETELDRLLALSGAALHQSGAADPKAHLFACNHEQATTVLLKRSPLDRQEIQALRTYCRKNRFTESFSPDQARTDLRHRLVTPTEARAAAESAPTDLTPPSDDRPFFFYDVPPRRLFQVLRDVKLLKTEQNGLLTLATLFVVSAVLALLFLVLPVFLRRPARPLPPDRGPRVRALLFFPCLGAGFVLVEIALVQHFVLLLGHPVYALTAVLVILLFSAGIGSLLTAGIPAHLAARAASWRAQLLVLLLAAAALGLGRLLGWGLHLPFNARLALAAGILVPLGLLMGAQAPLGVKLVATRAPTLLPWCWGLNGVASVVAIAAGTFLALHFGYSAVLLLAALIYLAASALVPPPAEQVEAPPVRSTDDGEIVEDRLELLT</sequence>
<feature type="transmembrane region" description="Helical" evidence="1">
    <location>
        <begin position="747"/>
        <end position="765"/>
    </location>
</feature>
<gene>
    <name evidence="2" type="ORF">CAP_8170</name>
</gene>
<accession>A0A017TEK9</accession>
<dbReference type="Proteomes" id="UP000019678">
    <property type="component" value="Unassembled WGS sequence"/>
</dbReference>